<proteinExistence type="predicted"/>
<evidence type="ECO:0000256" key="1">
    <source>
        <dbReference type="SAM" id="MobiDB-lite"/>
    </source>
</evidence>
<feature type="compositionally biased region" description="Basic residues" evidence="1">
    <location>
        <begin position="448"/>
        <end position="463"/>
    </location>
</feature>
<feature type="compositionally biased region" description="Basic and acidic residues" evidence="1">
    <location>
        <begin position="437"/>
        <end position="447"/>
    </location>
</feature>
<feature type="region of interest" description="Disordered" evidence="1">
    <location>
        <begin position="437"/>
        <end position="463"/>
    </location>
</feature>
<organism evidence="2">
    <name type="scientific">uncultured Alphaproteobacteria bacterium</name>
    <dbReference type="NCBI Taxonomy" id="91750"/>
    <lineage>
        <taxon>Bacteria</taxon>
        <taxon>Pseudomonadati</taxon>
        <taxon>Pseudomonadota</taxon>
        <taxon>Alphaproteobacteria</taxon>
        <taxon>environmental samples</taxon>
    </lineage>
</organism>
<name>A0A212JEU2_9PROT</name>
<protein>
    <submittedName>
        <fullName evidence="2">Uncharacterized protein</fullName>
    </submittedName>
</protein>
<reference evidence="2" key="1">
    <citation type="submission" date="2016-04" db="EMBL/GenBank/DDBJ databases">
        <authorList>
            <person name="Evans L.H."/>
            <person name="Alamgir A."/>
            <person name="Owens N."/>
            <person name="Weber N.D."/>
            <person name="Virtaneva K."/>
            <person name="Barbian K."/>
            <person name="Babar A."/>
            <person name="Rosenke K."/>
        </authorList>
    </citation>
    <scope>NUCLEOTIDE SEQUENCE</scope>
    <source>
        <strain evidence="2">86</strain>
    </source>
</reference>
<feature type="region of interest" description="Disordered" evidence="1">
    <location>
        <begin position="322"/>
        <end position="407"/>
    </location>
</feature>
<evidence type="ECO:0000313" key="2">
    <source>
        <dbReference type="EMBL" id="SBV97941.1"/>
    </source>
</evidence>
<feature type="compositionally biased region" description="Basic and acidic residues" evidence="1">
    <location>
        <begin position="388"/>
        <end position="407"/>
    </location>
</feature>
<accession>A0A212JEU2</accession>
<sequence>MSHLAPVPRFELAVEVQLRLRVREDLVPAVDAVAEEVLHLGVAVTFGGAEAQIADRAHELLELVGDAGVHRPMAGIVRTRRHFVDENAALVIDEHLDRQQSFEPERGGGGVGDRGGASGLVGQDLRGCARGVEDVVDVDVLDDVEGVDLAARRPRDDHRDFLRERHEAFEDRGRALDRRPRVGRLRRTVNAELALAVVSQGAGLEDAGGAEVGDAALQAREVVDLPPGRGGGADAREEGLFGDAVLCGFEHRPRRAHQRPRGEPLDRRGGNVLELEGDHVHRRGEGVERLGVVVGGGGMRGGHRERRGVILRTIDMAAVAEARGGERRHPAELAAAENTDRRSRRDRRRGFVAHHETLSKLLRNHRDRIDGGGRHRGGLVRPPSVEAGRQRRVFERENRRREERRVDRARLADRKRADRDSARHLHDREEAVHSLERVAFHRNAEHRQRGHRRGHPRQVRRAARAGDDHLEAAVARGAGVVGHAVGGAVGGNDPRFVGNFEGGQGVGGVAHGLPVRLAAHDDADGGLAHDVPQSWKRSKNASAECNADADAAKHPIGGSGDDVGVHLRFEADDLVLEHELALLQTLYLQLVGGGFGLQAQDYVVEIAVLEAERFEPAADIVIRKVHRPQIGNLIYYMDDSRFSGAGVRIASAGVVKILNPGEEGACPSPWSSVSAFSPAAAIAPVSTR</sequence>
<dbReference type="EMBL" id="FLUO01000001">
    <property type="protein sequence ID" value="SBV97941.1"/>
    <property type="molecule type" value="Genomic_DNA"/>
</dbReference>
<dbReference type="AlphaFoldDB" id="A0A212JEU2"/>
<gene>
    <name evidence="2" type="ORF">KL86APRO_10949</name>
</gene>